<reference evidence="2" key="1">
    <citation type="journal article" date="2022" name="New Phytol.">
        <title>Evolutionary transition to the ectomycorrhizal habit in the genomes of a hyperdiverse lineage of mushroom-forming fungi.</title>
        <authorList>
            <person name="Looney B."/>
            <person name="Miyauchi S."/>
            <person name="Morin E."/>
            <person name="Drula E."/>
            <person name="Courty P.E."/>
            <person name="Kohler A."/>
            <person name="Kuo A."/>
            <person name="LaButti K."/>
            <person name="Pangilinan J."/>
            <person name="Lipzen A."/>
            <person name="Riley R."/>
            <person name="Andreopoulos W."/>
            <person name="He G."/>
            <person name="Johnson J."/>
            <person name="Nolan M."/>
            <person name="Tritt A."/>
            <person name="Barry K.W."/>
            <person name="Grigoriev I.V."/>
            <person name="Nagy L.G."/>
            <person name="Hibbett D."/>
            <person name="Henrissat B."/>
            <person name="Matheny P.B."/>
            <person name="Labbe J."/>
            <person name="Martin F.M."/>
        </authorList>
    </citation>
    <scope>NUCLEOTIDE SEQUENCE</scope>
    <source>
        <strain evidence="2">BPL690</strain>
    </source>
</reference>
<keyword evidence="3" id="KW-1185">Reference proteome</keyword>
<proteinExistence type="predicted"/>
<evidence type="ECO:0000313" key="3">
    <source>
        <dbReference type="Proteomes" id="UP001203297"/>
    </source>
</evidence>
<gene>
    <name evidence="2" type="ORF">B0F90DRAFT_204770</name>
</gene>
<dbReference type="AlphaFoldDB" id="A0AAD4M5E7"/>
<feature type="region of interest" description="Disordered" evidence="1">
    <location>
        <begin position="324"/>
        <end position="349"/>
    </location>
</feature>
<feature type="compositionally biased region" description="Polar residues" evidence="1">
    <location>
        <begin position="207"/>
        <end position="221"/>
    </location>
</feature>
<organism evidence="2 3">
    <name type="scientific">Multifurca ochricompacta</name>
    <dbReference type="NCBI Taxonomy" id="376703"/>
    <lineage>
        <taxon>Eukaryota</taxon>
        <taxon>Fungi</taxon>
        <taxon>Dikarya</taxon>
        <taxon>Basidiomycota</taxon>
        <taxon>Agaricomycotina</taxon>
        <taxon>Agaricomycetes</taxon>
        <taxon>Russulales</taxon>
        <taxon>Russulaceae</taxon>
        <taxon>Multifurca</taxon>
    </lineage>
</organism>
<accession>A0AAD4M5E7</accession>
<feature type="compositionally biased region" description="Basic and acidic residues" evidence="1">
    <location>
        <begin position="228"/>
        <end position="244"/>
    </location>
</feature>
<name>A0AAD4M5E7_9AGAM</name>
<sequence>MHMEHALAQQRLDMRTNGYGYDSTDEDVVAGEIDPDDYETLAMAEELHSVREMAQSDWARTRILDGLWLSPADDWYGYRPRLPNAEHPAPWVLAVADGQVHPVPVTLRVPPAPTYHLADQLYRVFERQLRKILLPAMQNVIKRIMYQGRSEAMKIVAAMDSEDVLHALQQAWAWSKDLRQPPLHENDPDPGTPLDDASSSSKSDASHTTSPVLSTATLQTTPSPPPSDNKREKDGEGEPPHEEVPRMNLFTEIGPPEPSNLLRDIPRVPTTMQEMPSFSLKAFIEVLRFGANHTLRCSCAAAESASVPCSIVMSATLSAPQTQTMSCLHTRDRTSHSGNTEMRQEHHPP</sequence>
<dbReference type="EMBL" id="WTXG01000011">
    <property type="protein sequence ID" value="KAI0302312.1"/>
    <property type="molecule type" value="Genomic_DNA"/>
</dbReference>
<protein>
    <submittedName>
        <fullName evidence="2">Uncharacterized protein</fullName>
    </submittedName>
</protein>
<feature type="compositionally biased region" description="Basic and acidic residues" evidence="1">
    <location>
        <begin position="178"/>
        <end position="187"/>
    </location>
</feature>
<evidence type="ECO:0000256" key="1">
    <source>
        <dbReference type="SAM" id="MobiDB-lite"/>
    </source>
</evidence>
<feature type="region of interest" description="Disordered" evidence="1">
    <location>
        <begin position="178"/>
        <end position="244"/>
    </location>
</feature>
<comment type="caution">
    <text evidence="2">The sequence shown here is derived from an EMBL/GenBank/DDBJ whole genome shotgun (WGS) entry which is preliminary data.</text>
</comment>
<dbReference type="Proteomes" id="UP001203297">
    <property type="component" value="Unassembled WGS sequence"/>
</dbReference>
<evidence type="ECO:0000313" key="2">
    <source>
        <dbReference type="EMBL" id="KAI0302312.1"/>
    </source>
</evidence>